<sequence>MNRRLWLFSLAAVTAGFLILTGIQAKDFNESEPPVSDTVRFQEADQHVWKFKPVNGTLCRRLWDETAACWLTDWIPV</sequence>
<dbReference type="RefSeq" id="WP_067556446.1">
    <property type="nucleotide sequence ID" value="NZ_CAKOCV010000002.1"/>
</dbReference>
<dbReference type="AlphaFoldDB" id="A0A140DUG0"/>
<reference evidence="1 2" key="1">
    <citation type="journal article" date="2016" name="Gut Pathog.">
        <title>Whole genome sequencing of "Faecalibaculum rodentium" ALO17, isolated from C57BL/6J laboratory mouse feces.</title>
        <authorList>
            <person name="Lim S."/>
            <person name="Chang D.H."/>
            <person name="Ahn S."/>
            <person name="Kim B.C."/>
        </authorList>
    </citation>
    <scope>NUCLEOTIDE SEQUENCE [LARGE SCALE GENOMIC DNA]</scope>
    <source>
        <strain evidence="1 2">Alo17</strain>
    </source>
</reference>
<proteinExistence type="predicted"/>
<dbReference type="EMBL" id="CP011391">
    <property type="protein sequence ID" value="AMK54287.1"/>
    <property type="molecule type" value="Genomic_DNA"/>
</dbReference>
<dbReference type="GeneID" id="78477904"/>
<organism evidence="1 2">
    <name type="scientific">Faecalibaculum rodentium</name>
    <dbReference type="NCBI Taxonomy" id="1702221"/>
    <lineage>
        <taxon>Bacteria</taxon>
        <taxon>Bacillati</taxon>
        <taxon>Bacillota</taxon>
        <taxon>Erysipelotrichia</taxon>
        <taxon>Erysipelotrichales</taxon>
        <taxon>Erysipelotrichaceae</taxon>
        <taxon>Faecalibaculum</taxon>
    </lineage>
</organism>
<gene>
    <name evidence="1" type="ORF">AALO17_11530</name>
</gene>
<dbReference type="STRING" id="1702221.AALO17_11530"/>
<accession>A0A140DUG0</accession>
<protein>
    <submittedName>
        <fullName evidence="1">Uncharacterized protein</fullName>
    </submittedName>
</protein>
<dbReference type="KEGG" id="fro:AALO17_11530"/>
<dbReference type="Proteomes" id="UP000069771">
    <property type="component" value="Chromosome"/>
</dbReference>
<evidence type="ECO:0000313" key="1">
    <source>
        <dbReference type="EMBL" id="AMK54287.1"/>
    </source>
</evidence>
<evidence type="ECO:0000313" key="2">
    <source>
        <dbReference type="Proteomes" id="UP000069771"/>
    </source>
</evidence>
<keyword evidence="2" id="KW-1185">Reference proteome</keyword>
<name>A0A140DUG0_9FIRM</name>